<evidence type="ECO:0008006" key="4">
    <source>
        <dbReference type="Google" id="ProtNLM"/>
    </source>
</evidence>
<feature type="region of interest" description="Disordered" evidence="1">
    <location>
        <begin position="451"/>
        <end position="481"/>
    </location>
</feature>
<sequence length="481" mass="49468">MIDVVVAVDVEYEAAVVSAVSRLADAQVVRRPADETELLALAAGGTGQVVVLSRWFPGADADVVARLLALGGRIVGYGDDEALFARWGIAHTVRAGAEAGELGAALRDCAEALRVPPRPTSPPGRAEVPAPRCAGPVTAVWGTGSSPGRSTVAVVAAHLLARTSGRTVLVDADTVSSSLAPALGLLDDAPQLAALCRLVTAGAAGSEAVGERLSLLEPGFEVVTGLARAERWPEIRAGVLTDVLDHLAARAEHVVVDVSDRIDPDDPYADPHYDRHQATRSVLDRADHVLLVASADPLGLQRLVRLLESERAHGLRRPRAVAEDAAAGPGDAAGHEGTSSGGEDGGSTGSGLEGGLGGIAGTGSGGWAGAGGQEGPGMTVVVNRVRESAAGPGAEERIRGVLERFAGLTDLVLLPEDRPVVDAAVLSGRSPVETARRSALVRACEEQLLPRLPGVRPGRARSRGTGRGRRGRRDGRGRMSA</sequence>
<evidence type="ECO:0000313" key="2">
    <source>
        <dbReference type="EMBL" id="GAA2086602.1"/>
    </source>
</evidence>
<dbReference type="Gene3D" id="3.40.50.300">
    <property type="entry name" value="P-loop containing nucleotide triphosphate hydrolases"/>
    <property type="match status" value="1"/>
</dbReference>
<dbReference type="InterPro" id="IPR027417">
    <property type="entry name" value="P-loop_NTPase"/>
</dbReference>
<proteinExistence type="predicted"/>
<feature type="compositionally biased region" description="Gly residues" evidence="1">
    <location>
        <begin position="339"/>
        <end position="373"/>
    </location>
</feature>
<dbReference type="RefSeq" id="WP_344334276.1">
    <property type="nucleotide sequence ID" value="NZ_BAAAPZ010000001.1"/>
</dbReference>
<gene>
    <name evidence="2" type="ORF">GCM10009823_00350</name>
</gene>
<dbReference type="SUPFAM" id="SSF52540">
    <property type="entry name" value="P-loop containing nucleoside triphosphate hydrolases"/>
    <property type="match status" value="1"/>
</dbReference>
<dbReference type="PANTHER" id="PTHR43384">
    <property type="entry name" value="SEPTUM SITE-DETERMINING PROTEIN MIND HOMOLOG, CHLOROPLASTIC-RELATED"/>
    <property type="match status" value="1"/>
</dbReference>
<feature type="compositionally biased region" description="Low complexity" evidence="1">
    <location>
        <begin position="323"/>
        <end position="338"/>
    </location>
</feature>
<dbReference type="PANTHER" id="PTHR43384:SF13">
    <property type="entry name" value="SLR0110 PROTEIN"/>
    <property type="match status" value="1"/>
</dbReference>
<feature type="region of interest" description="Disordered" evidence="1">
    <location>
        <begin position="315"/>
        <end position="373"/>
    </location>
</feature>
<dbReference type="EMBL" id="BAAAPZ010000001">
    <property type="protein sequence ID" value="GAA2086602.1"/>
    <property type="molecule type" value="Genomic_DNA"/>
</dbReference>
<evidence type="ECO:0000256" key="1">
    <source>
        <dbReference type="SAM" id="MobiDB-lite"/>
    </source>
</evidence>
<comment type="caution">
    <text evidence="2">The sequence shown here is derived from an EMBL/GenBank/DDBJ whole genome shotgun (WGS) entry which is preliminary data.</text>
</comment>
<dbReference type="InterPro" id="IPR050625">
    <property type="entry name" value="ParA/MinD_ATPase"/>
</dbReference>
<keyword evidence="3" id="KW-1185">Reference proteome</keyword>
<name>A0ABN2WAR2_9MICO</name>
<reference evidence="2 3" key="1">
    <citation type="journal article" date="2019" name="Int. J. Syst. Evol. Microbiol.">
        <title>The Global Catalogue of Microorganisms (GCM) 10K type strain sequencing project: providing services to taxonomists for standard genome sequencing and annotation.</title>
        <authorList>
            <consortium name="The Broad Institute Genomics Platform"/>
            <consortium name="The Broad Institute Genome Sequencing Center for Infectious Disease"/>
            <person name="Wu L."/>
            <person name="Ma J."/>
        </authorList>
    </citation>
    <scope>NUCLEOTIDE SEQUENCE [LARGE SCALE GENOMIC DNA]</scope>
    <source>
        <strain evidence="2 3">JCM 15900</strain>
    </source>
</reference>
<feature type="compositionally biased region" description="Basic residues" evidence="1">
    <location>
        <begin position="458"/>
        <end position="473"/>
    </location>
</feature>
<organism evidence="2 3">
    <name type="scientific">Brevibacterium salitolerans</name>
    <dbReference type="NCBI Taxonomy" id="1403566"/>
    <lineage>
        <taxon>Bacteria</taxon>
        <taxon>Bacillati</taxon>
        <taxon>Actinomycetota</taxon>
        <taxon>Actinomycetes</taxon>
        <taxon>Micrococcales</taxon>
        <taxon>Brevibacteriaceae</taxon>
        <taxon>Brevibacterium</taxon>
    </lineage>
</organism>
<protein>
    <recommendedName>
        <fullName evidence="4">CobQ/CobB/MinD/ParA nucleotide binding domain-containing protein</fullName>
    </recommendedName>
</protein>
<dbReference type="Proteomes" id="UP001500984">
    <property type="component" value="Unassembled WGS sequence"/>
</dbReference>
<evidence type="ECO:0000313" key="3">
    <source>
        <dbReference type="Proteomes" id="UP001500984"/>
    </source>
</evidence>
<accession>A0ABN2WAR2</accession>